<dbReference type="Proteomes" id="UP000502699">
    <property type="component" value="Chromosome"/>
</dbReference>
<reference evidence="2" key="1">
    <citation type="submission" date="2020-01" db="EMBL/GenBank/DDBJ databases">
        <title>Caldichromatium gen. nov., sp. nov., a thermophilic purple sulfur bacterium member of the family Chromatiaceae isolated from Nakabusa hot spring, Japan.</title>
        <authorList>
            <person name="Saini M.K."/>
            <person name="Hanada S."/>
            <person name="Tank M."/>
        </authorList>
    </citation>
    <scope>NUCLEOTIDE SEQUENCE [LARGE SCALE GENOMIC DNA]</scope>
    <source>
        <strain evidence="2">No.7</strain>
    </source>
</reference>
<dbReference type="KEGG" id="cjap:GWK36_00930"/>
<proteinExistence type="predicted"/>
<name>A0A6G7VAA4_9GAMM</name>
<keyword evidence="2" id="KW-1185">Reference proteome</keyword>
<dbReference type="EMBL" id="CP048029">
    <property type="protein sequence ID" value="QIK36796.1"/>
    <property type="molecule type" value="Genomic_DNA"/>
</dbReference>
<evidence type="ECO:0000313" key="1">
    <source>
        <dbReference type="EMBL" id="QIK36796.1"/>
    </source>
</evidence>
<gene>
    <name evidence="1" type="ORF">GWK36_00930</name>
</gene>
<dbReference type="SUPFAM" id="SSF63829">
    <property type="entry name" value="Calcium-dependent phosphotriesterase"/>
    <property type="match status" value="1"/>
</dbReference>
<dbReference type="AlphaFoldDB" id="A0A6G7VAA4"/>
<sequence length="241" mass="26796">MGRLLVAARYRRVSDPTPILEEQGAILVLNRQGSVLETWRAPFALRDLHGIAWYEGALWAACSHDDLVAIRLPDGSWRRWWPLGAPPEGVSDRFHFNSLWFEDGLVWVLAHRRGPSQLLAFPIAAALAGQAVAPLRQIELGIEAHDIWQLHGTLCTCSSAEGCLLSEAGWRLEVGGFTRGLARIPGGWAVGVSELAERQARDWTTGQVVVFDEDWREVRRYSLLGEGLILAMLWVDPEGAD</sequence>
<evidence type="ECO:0000313" key="2">
    <source>
        <dbReference type="Proteomes" id="UP000502699"/>
    </source>
</evidence>
<dbReference type="RefSeq" id="WP_166269285.1">
    <property type="nucleotide sequence ID" value="NZ_CP048029.1"/>
</dbReference>
<accession>A0A6G7VAA4</accession>
<organism evidence="1 2">
    <name type="scientific">Caldichromatium japonicum</name>
    <dbReference type="NCBI Taxonomy" id="2699430"/>
    <lineage>
        <taxon>Bacteria</taxon>
        <taxon>Pseudomonadati</taxon>
        <taxon>Pseudomonadota</taxon>
        <taxon>Gammaproteobacteria</taxon>
        <taxon>Chromatiales</taxon>
        <taxon>Chromatiaceae</taxon>
        <taxon>Caldichromatium</taxon>
    </lineage>
</organism>
<protein>
    <submittedName>
        <fullName evidence="1">Uncharacterized protein</fullName>
    </submittedName>
</protein>